<dbReference type="GO" id="GO:0016758">
    <property type="term" value="F:hexosyltransferase activity"/>
    <property type="evidence" value="ECO:0007669"/>
    <property type="project" value="UniProtKB-ARBA"/>
</dbReference>
<protein>
    <recommendedName>
        <fullName evidence="1">Glycosyltransferase 2-like domain-containing protein</fullName>
    </recommendedName>
</protein>
<dbReference type="CDD" id="cd00761">
    <property type="entry name" value="Glyco_tranf_GTA_type"/>
    <property type="match status" value="1"/>
</dbReference>
<dbReference type="SUPFAM" id="SSF53448">
    <property type="entry name" value="Nucleotide-diphospho-sugar transferases"/>
    <property type="match status" value="1"/>
</dbReference>
<feature type="domain" description="Glycosyltransferase 2-like" evidence="1">
    <location>
        <begin position="7"/>
        <end position="128"/>
    </location>
</feature>
<dbReference type="Gene3D" id="3.90.550.10">
    <property type="entry name" value="Spore Coat Polysaccharide Biosynthesis Protein SpsA, Chain A"/>
    <property type="match status" value="1"/>
</dbReference>
<organism evidence="2">
    <name type="scientific">viral metagenome</name>
    <dbReference type="NCBI Taxonomy" id="1070528"/>
    <lineage>
        <taxon>unclassified sequences</taxon>
        <taxon>metagenomes</taxon>
        <taxon>organismal metagenomes</taxon>
    </lineage>
</organism>
<reference evidence="2" key="1">
    <citation type="journal article" date="2020" name="Nature">
        <title>Giant virus diversity and host interactions through global metagenomics.</title>
        <authorList>
            <person name="Schulz F."/>
            <person name="Roux S."/>
            <person name="Paez-Espino D."/>
            <person name="Jungbluth S."/>
            <person name="Walsh D.A."/>
            <person name="Denef V.J."/>
            <person name="McMahon K.D."/>
            <person name="Konstantinidis K.T."/>
            <person name="Eloe-Fadrosh E.A."/>
            <person name="Kyrpides N.C."/>
            <person name="Woyke T."/>
        </authorList>
    </citation>
    <scope>NUCLEOTIDE SEQUENCE</scope>
    <source>
        <strain evidence="2">GVMAG-S-1035085-51</strain>
    </source>
</reference>
<dbReference type="InterPro" id="IPR001173">
    <property type="entry name" value="Glyco_trans_2-like"/>
</dbReference>
<sequence length="241" mass="27754">MSRPFVSVIVPSYNRRDFLPYLLHQFNYQTYPKERMELIIIDDSPQSNADIMPKDDIRVKYIHLTEKIPLGKKRNMLNSMAKGDIIVCMDDDDYYSPDRVSHAVTKLIASKALIAGSTILHIYYPQLEGSGKPTIYQFGPYNPTHSTGGLMAYKKEYTKTHSFPDDANRAEESQFTNKFTEPMIQLDTFKVMLCIAHNNNTVEKTAFIPQGKPTNIKLKDFFKKADKKMIERIKQIGLTMK</sequence>
<dbReference type="AlphaFoldDB" id="A0A6C0M3B8"/>
<dbReference type="Pfam" id="PF00535">
    <property type="entry name" value="Glycos_transf_2"/>
    <property type="match status" value="1"/>
</dbReference>
<accession>A0A6C0M3B8</accession>
<proteinExistence type="predicted"/>
<dbReference type="PANTHER" id="PTHR22916:SF3">
    <property type="entry name" value="UDP-GLCNAC:BETAGAL BETA-1,3-N-ACETYLGLUCOSAMINYLTRANSFERASE-LIKE PROTEIN 1"/>
    <property type="match status" value="1"/>
</dbReference>
<dbReference type="PANTHER" id="PTHR22916">
    <property type="entry name" value="GLYCOSYLTRANSFERASE"/>
    <property type="match status" value="1"/>
</dbReference>
<dbReference type="InterPro" id="IPR029044">
    <property type="entry name" value="Nucleotide-diphossugar_trans"/>
</dbReference>
<name>A0A6C0M3B8_9ZZZZ</name>
<evidence type="ECO:0000313" key="2">
    <source>
        <dbReference type="EMBL" id="QHU35972.1"/>
    </source>
</evidence>
<dbReference type="EMBL" id="MN740618">
    <property type="protein sequence ID" value="QHU35972.1"/>
    <property type="molecule type" value="Genomic_DNA"/>
</dbReference>
<evidence type="ECO:0000259" key="1">
    <source>
        <dbReference type="Pfam" id="PF00535"/>
    </source>
</evidence>